<accession>A0A5M3WV16</accession>
<comment type="caution">
    <text evidence="2">The sequence shown here is derived from an EMBL/GenBank/DDBJ whole genome shotgun (WGS) entry which is preliminary data.</text>
</comment>
<evidence type="ECO:0000313" key="2">
    <source>
        <dbReference type="EMBL" id="GES12734.1"/>
    </source>
</evidence>
<gene>
    <name evidence="2" type="ORF">Amac_063310</name>
</gene>
<dbReference type="Gene3D" id="3.20.20.70">
    <property type="entry name" value="Aldolase class I"/>
    <property type="match status" value="1"/>
</dbReference>
<keyword evidence="3" id="KW-1185">Reference proteome</keyword>
<evidence type="ECO:0000313" key="3">
    <source>
        <dbReference type="Proteomes" id="UP000331127"/>
    </source>
</evidence>
<organism evidence="2 3">
    <name type="scientific">Acrocarpospora macrocephala</name>
    <dbReference type="NCBI Taxonomy" id="150177"/>
    <lineage>
        <taxon>Bacteria</taxon>
        <taxon>Bacillati</taxon>
        <taxon>Actinomycetota</taxon>
        <taxon>Actinomycetes</taxon>
        <taxon>Streptosporangiales</taxon>
        <taxon>Streptosporangiaceae</taxon>
        <taxon>Acrocarpospora</taxon>
    </lineage>
</organism>
<dbReference type="RefSeq" id="WP_155358029.1">
    <property type="nucleotide sequence ID" value="NZ_BAAAHL010000080.1"/>
</dbReference>
<dbReference type="InterPro" id="IPR054574">
    <property type="entry name" value="Cgl0159_dom"/>
</dbReference>
<reference evidence="2 3" key="1">
    <citation type="submission" date="2019-10" db="EMBL/GenBank/DDBJ databases">
        <title>Whole genome shotgun sequence of Acrocarpospora macrocephala NBRC 16266.</title>
        <authorList>
            <person name="Ichikawa N."/>
            <person name="Kimura A."/>
            <person name="Kitahashi Y."/>
            <person name="Komaki H."/>
            <person name="Oguchi A."/>
        </authorList>
    </citation>
    <scope>NUCLEOTIDE SEQUENCE [LARGE SCALE GENOMIC DNA]</scope>
    <source>
        <strain evidence="2 3">NBRC 16266</strain>
    </source>
</reference>
<dbReference type="Pfam" id="PF22649">
    <property type="entry name" value="Cgl0159"/>
    <property type="match status" value="1"/>
</dbReference>
<dbReference type="SUPFAM" id="SSF51569">
    <property type="entry name" value="Aldolase"/>
    <property type="match status" value="1"/>
</dbReference>
<dbReference type="EMBL" id="BLAE01000038">
    <property type="protein sequence ID" value="GES12734.1"/>
    <property type="molecule type" value="Genomic_DNA"/>
</dbReference>
<name>A0A5M3WV16_9ACTN</name>
<evidence type="ECO:0000259" key="1">
    <source>
        <dbReference type="Pfam" id="PF22649"/>
    </source>
</evidence>
<sequence length="293" mass="31522">MRDQDYRDLLELRAWQPQRVAEAASARRRRPLRATGRQLLIIAADHPARGMIGVGARPTAMANRVELLDRLATALSRPGVDGVLGTPDVLEDLLLLGLLNDKIVIGSMNRGGLQGTAFEFDDRFTAYTPQAIAGMGFDGGKMLCRIGVDDRATADTLANCAQAVTELAERGLMAMVEPFWSQLVDGVVKHDLSPEGMIRAISVGQALGATSARTWLKVPVVPHMEQIMTATTLPTLLLGGDPVHAPDEVYASWSKALRLPQVRGLVVGRALLYPPDDDVTAAVDTAVGLLEET</sequence>
<protein>
    <submittedName>
        <fullName evidence="2">Aldolase</fullName>
    </submittedName>
</protein>
<dbReference type="AlphaFoldDB" id="A0A5M3WV16"/>
<dbReference type="OrthoDB" id="3726202at2"/>
<feature type="domain" description="Cgl0159-like" evidence="1">
    <location>
        <begin position="38"/>
        <end position="287"/>
    </location>
</feature>
<dbReference type="Proteomes" id="UP000331127">
    <property type="component" value="Unassembled WGS sequence"/>
</dbReference>
<dbReference type="InterPro" id="IPR013785">
    <property type="entry name" value="Aldolase_TIM"/>
</dbReference>
<proteinExistence type="predicted"/>